<evidence type="ECO:0000313" key="3">
    <source>
        <dbReference type="Proteomes" id="UP000299102"/>
    </source>
</evidence>
<feature type="region of interest" description="Disordered" evidence="1">
    <location>
        <begin position="145"/>
        <end position="166"/>
    </location>
</feature>
<dbReference type="EMBL" id="BGZK01003558">
    <property type="protein sequence ID" value="GBP02535.1"/>
    <property type="molecule type" value="Genomic_DNA"/>
</dbReference>
<organism evidence="2 3">
    <name type="scientific">Eumeta variegata</name>
    <name type="common">Bagworm moth</name>
    <name type="synonym">Eumeta japonica</name>
    <dbReference type="NCBI Taxonomy" id="151549"/>
    <lineage>
        <taxon>Eukaryota</taxon>
        <taxon>Metazoa</taxon>
        <taxon>Ecdysozoa</taxon>
        <taxon>Arthropoda</taxon>
        <taxon>Hexapoda</taxon>
        <taxon>Insecta</taxon>
        <taxon>Pterygota</taxon>
        <taxon>Neoptera</taxon>
        <taxon>Endopterygota</taxon>
        <taxon>Lepidoptera</taxon>
        <taxon>Glossata</taxon>
        <taxon>Ditrysia</taxon>
        <taxon>Tineoidea</taxon>
        <taxon>Psychidae</taxon>
        <taxon>Oiketicinae</taxon>
        <taxon>Eumeta</taxon>
    </lineage>
</organism>
<name>A0A4C1SKK7_EUMVA</name>
<feature type="region of interest" description="Disordered" evidence="1">
    <location>
        <begin position="59"/>
        <end position="84"/>
    </location>
</feature>
<feature type="compositionally biased region" description="Basic and acidic residues" evidence="1">
    <location>
        <begin position="154"/>
        <end position="166"/>
    </location>
</feature>
<evidence type="ECO:0000256" key="1">
    <source>
        <dbReference type="SAM" id="MobiDB-lite"/>
    </source>
</evidence>
<gene>
    <name evidence="2" type="ORF">EVAR_71465_1</name>
</gene>
<reference evidence="2 3" key="1">
    <citation type="journal article" date="2019" name="Commun. Biol.">
        <title>The bagworm genome reveals a unique fibroin gene that provides high tensile strength.</title>
        <authorList>
            <person name="Kono N."/>
            <person name="Nakamura H."/>
            <person name="Ohtoshi R."/>
            <person name="Tomita M."/>
            <person name="Numata K."/>
            <person name="Arakawa K."/>
        </authorList>
    </citation>
    <scope>NUCLEOTIDE SEQUENCE [LARGE SCALE GENOMIC DNA]</scope>
</reference>
<protein>
    <submittedName>
        <fullName evidence="2">Uncharacterized protein</fullName>
    </submittedName>
</protein>
<accession>A0A4C1SKK7</accession>
<comment type="caution">
    <text evidence="2">The sequence shown here is derived from an EMBL/GenBank/DDBJ whole genome shotgun (WGS) entry which is preliminary data.</text>
</comment>
<evidence type="ECO:0000313" key="2">
    <source>
        <dbReference type="EMBL" id="GBP02535.1"/>
    </source>
</evidence>
<dbReference type="Proteomes" id="UP000299102">
    <property type="component" value="Unassembled WGS sequence"/>
</dbReference>
<dbReference type="AlphaFoldDB" id="A0A4C1SKK7"/>
<feature type="compositionally biased region" description="Basic residues" evidence="1">
    <location>
        <begin position="71"/>
        <end position="80"/>
    </location>
</feature>
<proteinExistence type="predicted"/>
<sequence length="166" mass="18905">MNSQKTAAMFIVGLDGRSLHYDLLLPCKSISSNLFYQELMRLKQEAARGEVEAGRCVISFPQTPPRDSERRKTRALRRATRTPEVTAARPFRGRTNGARQPHVRADLVDFNCIMRNETNVCAGPKPRSGLDRNEIKDEERNRHYDGHGVIISKRGVENKSKDRTKI</sequence>
<keyword evidence="3" id="KW-1185">Reference proteome</keyword>